<dbReference type="AlphaFoldDB" id="T0RH58"/>
<keyword evidence="7" id="KW-0963">Cytoplasm</keyword>
<keyword evidence="4 7" id="KW-0719">Serine esterase</keyword>
<evidence type="ECO:0000313" key="9">
    <source>
        <dbReference type="Proteomes" id="UP000030762"/>
    </source>
</evidence>
<evidence type="ECO:0000256" key="3">
    <source>
        <dbReference type="ARBA" id="ARBA00016774"/>
    </source>
</evidence>
<keyword evidence="9" id="KW-1185">Reference proteome</keyword>
<dbReference type="GO" id="GO:0046294">
    <property type="term" value="P:formaldehyde catabolic process"/>
    <property type="evidence" value="ECO:0007669"/>
    <property type="project" value="InterPro"/>
</dbReference>
<dbReference type="Proteomes" id="UP000030762">
    <property type="component" value="Unassembled WGS sequence"/>
</dbReference>
<dbReference type="GO" id="GO:0018738">
    <property type="term" value="F:S-formylglutathione hydrolase activity"/>
    <property type="evidence" value="ECO:0007669"/>
    <property type="project" value="UniProtKB-EC"/>
</dbReference>
<dbReference type="PANTHER" id="PTHR10061:SF0">
    <property type="entry name" value="S-FORMYLGLUTATHIONE HYDROLASE"/>
    <property type="match status" value="1"/>
</dbReference>
<evidence type="ECO:0000256" key="4">
    <source>
        <dbReference type="ARBA" id="ARBA00022487"/>
    </source>
</evidence>
<dbReference type="EC" id="3.1.2.12" evidence="2 7"/>
<dbReference type="SUPFAM" id="SSF53474">
    <property type="entry name" value="alpha/beta-Hydrolases"/>
    <property type="match status" value="1"/>
</dbReference>
<evidence type="ECO:0000256" key="7">
    <source>
        <dbReference type="RuleBase" id="RU363068"/>
    </source>
</evidence>
<comment type="catalytic activity">
    <reaction evidence="7">
        <text>S-formylglutathione + H2O = formate + glutathione + H(+)</text>
        <dbReference type="Rhea" id="RHEA:14961"/>
        <dbReference type="ChEBI" id="CHEBI:15377"/>
        <dbReference type="ChEBI" id="CHEBI:15378"/>
        <dbReference type="ChEBI" id="CHEBI:15740"/>
        <dbReference type="ChEBI" id="CHEBI:57688"/>
        <dbReference type="ChEBI" id="CHEBI:57925"/>
        <dbReference type="EC" id="3.1.2.12"/>
    </reaction>
</comment>
<gene>
    <name evidence="8" type="ORF">SDRG_13019</name>
</gene>
<comment type="function">
    <text evidence="7">Serine hydrolase involved in the detoxification of formaldehyde.</text>
</comment>
<evidence type="ECO:0000256" key="1">
    <source>
        <dbReference type="ARBA" id="ARBA00005622"/>
    </source>
</evidence>
<dbReference type="EMBL" id="JH767186">
    <property type="protein sequence ID" value="EQC29147.1"/>
    <property type="molecule type" value="Genomic_DNA"/>
</dbReference>
<accession>T0RH58</accession>
<comment type="subcellular location">
    <subcellularLocation>
        <location evidence="7">Cytoplasm</location>
    </subcellularLocation>
</comment>
<protein>
    <recommendedName>
        <fullName evidence="3 7">S-formylglutathione hydrolase</fullName>
        <ecNumber evidence="2 7">3.1.2.12</ecNumber>
    </recommendedName>
</protein>
<dbReference type="PANTHER" id="PTHR10061">
    <property type="entry name" value="S-FORMYLGLUTATHIONE HYDROLASE"/>
    <property type="match status" value="1"/>
</dbReference>
<dbReference type="OMA" id="GWQDVYQ"/>
<evidence type="ECO:0000256" key="5">
    <source>
        <dbReference type="ARBA" id="ARBA00022801"/>
    </source>
</evidence>
<dbReference type="NCBIfam" id="TIGR02821">
    <property type="entry name" value="fghA_ester_D"/>
    <property type="match status" value="1"/>
</dbReference>
<dbReference type="Pfam" id="PF00756">
    <property type="entry name" value="Esterase"/>
    <property type="match status" value="1"/>
</dbReference>
<dbReference type="InParanoid" id="T0RH58"/>
<dbReference type="eggNOG" id="KOG3101">
    <property type="taxonomic scope" value="Eukaryota"/>
</dbReference>
<dbReference type="Gene3D" id="3.40.50.1820">
    <property type="entry name" value="alpha/beta hydrolase"/>
    <property type="match status" value="1"/>
</dbReference>
<comment type="similarity">
    <text evidence="1 7">Belongs to the esterase D family.</text>
</comment>
<dbReference type="InterPro" id="IPR000801">
    <property type="entry name" value="Esterase-like"/>
</dbReference>
<name>T0RH58_SAPDV</name>
<dbReference type="InterPro" id="IPR014186">
    <property type="entry name" value="S-formylglutathione_hydrol"/>
</dbReference>
<evidence type="ECO:0000313" key="8">
    <source>
        <dbReference type="EMBL" id="EQC29147.1"/>
    </source>
</evidence>
<dbReference type="VEuPathDB" id="FungiDB:SDRG_13019"/>
<dbReference type="InterPro" id="IPR029058">
    <property type="entry name" value="AB_hydrolase_fold"/>
</dbReference>
<dbReference type="GO" id="GO:0005829">
    <property type="term" value="C:cytosol"/>
    <property type="evidence" value="ECO:0007669"/>
    <property type="project" value="TreeGrafter"/>
</dbReference>
<feature type="active site" description="Charge relay system" evidence="6">
    <location>
        <position position="147"/>
    </location>
</feature>
<dbReference type="GeneID" id="19953746"/>
<reference evidence="8 9" key="1">
    <citation type="submission" date="2012-04" db="EMBL/GenBank/DDBJ databases">
        <title>The Genome Sequence of Saprolegnia declina VS20.</title>
        <authorList>
            <consortium name="The Broad Institute Genome Sequencing Platform"/>
            <person name="Russ C."/>
            <person name="Nusbaum C."/>
            <person name="Tyler B."/>
            <person name="van West P."/>
            <person name="Dieguez-Uribeondo J."/>
            <person name="de Bruijn I."/>
            <person name="Tripathy S."/>
            <person name="Jiang R."/>
            <person name="Young S.K."/>
            <person name="Zeng Q."/>
            <person name="Gargeya S."/>
            <person name="Fitzgerald M."/>
            <person name="Haas B."/>
            <person name="Abouelleil A."/>
            <person name="Alvarado L."/>
            <person name="Arachchi H.M."/>
            <person name="Berlin A."/>
            <person name="Chapman S.B."/>
            <person name="Goldberg J."/>
            <person name="Griggs A."/>
            <person name="Gujja S."/>
            <person name="Hansen M."/>
            <person name="Howarth C."/>
            <person name="Imamovic A."/>
            <person name="Larimer J."/>
            <person name="McCowen C."/>
            <person name="Montmayeur A."/>
            <person name="Murphy C."/>
            <person name="Neiman D."/>
            <person name="Pearson M."/>
            <person name="Priest M."/>
            <person name="Roberts A."/>
            <person name="Saif S."/>
            <person name="Shea T."/>
            <person name="Sisk P."/>
            <person name="Sykes S."/>
            <person name="Wortman J."/>
            <person name="Nusbaum C."/>
            <person name="Birren B."/>
        </authorList>
    </citation>
    <scope>NUCLEOTIDE SEQUENCE [LARGE SCALE GENOMIC DNA]</scope>
    <source>
        <strain evidence="8 9">VS20</strain>
    </source>
</reference>
<dbReference type="RefSeq" id="XP_008617325.1">
    <property type="nucleotide sequence ID" value="XM_008619103.1"/>
</dbReference>
<dbReference type="STRING" id="1156394.T0RH58"/>
<proteinExistence type="inferred from homology"/>
<sequence>MVLQLLKQTKSFGGLVQHFAHESTATRSRMQLSVFLPPNASLMAKVPALVFLAGAARDEHTLMTFGGPQRIAAAYGIALIAPDTSPRVKRGASHWCYGPGASWYVDATEPRWADNYQMYSYITKELPTLLNAQLPIAQDKYSIMGHSMGGHGALMLALKNPELYHSVSALAPASSTIRSSYGAKALQMYLGDDVAAWKAWDATELVLANGPVSKYNILIDLGADDEFWHDDVQLHPEAFEAACNQVGQRLTFRAQDGYDHSWDFAATFMEDHIRHHVEALHSASS</sequence>
<evidence type="ECO:0000256" key="6">
    <source>
        <dbReference type="PIRSR" id="PIRSR614186-1"/>
    </source>
</evidence>
<keyword evidence="5 7" id="KW-0378">Hydrolase</keyword>
<organism evidence="8 9">
    <name type="scientific">Saprolegnia diclina (strain VS20)</name>
    <dbReference type="NCBI Taxonomy" id="1156394"/>
    <lineage>
        <taxon>Eukaryota</taxon>
        <taxon>Sar</taxon>
        <taxon>Stramenopiles</taxon>
        <taxon>Oomycota</taxon>
        <taxon>Saprolegniomycetes</taxon>
        <taxon>Saprolegniales</taxon>
        <taxon>Saprolegniaceae</taxon>
        <taxon>Saprolegnia</taxon>
    </lineage>
</organism>
<dbReference type="GO" id="GO:0052689">
    <property type="term" value="F:carboxylic ester hydrolase activity"/>
    <property type="evidence" value="ECO:0007669"/>
    <property type="project" value="UniProtKB-KW"/>
</dbReference>
<dbReference type="OrthoDB" id="75006at2759"/>
<evidence type="ECO:0000256" key="2">
    <source>
        <dbReference type="ARBA" id="ARBA00012479"/>
    </source>
</evidence>
<feature type="active site" description="Charge relay system" evidence="6">
    <location>
        <position position="260"/>
    </location>
</feature>
<feature type="active site" description="Charge relay system" evidence="6">
    <location>
        <position position="225"/>
    </location>
</feature>